<protein>
    <submittedName>
        <fullName evidence="2">3-oxoacyl-[acyl-carrier protein] reductase</fullName>
        <ecNumber evidence="2">1.1.1.100</ecNumber>
    </submittedName>
</protein>
<keyword evidence="2" id="KW-0560">Oxidoreductase</keyword>
<comment type="caution">
    <text evidence="2">The sequence shown here is derived from an EMBL/GenBank/DDBJ whole genome shotgun (WGS) entry which is preliminary data.</text>
</comment>
<dbReference type="InterPro" id="IPR050259">
    <property type="entry name" value="SDR"/>
</dbReference>
<gene>
    <name evidence="2" type="ORF">GGQ88_003473</name>
</gene>
<evidence type="ECO:0000313" key="3">
    <source>
        <dbReference type="Proteomes" id="UP000562395"/>
    </source>
</evidence>
<dbReference type="PANTHER" id="PTHR42879:SF6">
    <property type="entry name" value="NADPH-DEPENDENT REDUCTASE BACG"/>
    <property type="match status" value="1"/>
</dbReference>
<dbReference type="InterPro" id="IPR002347">
    <property type="entry name" value="SDR_fam"/>
</dbReference>
<dbReference type="SUPFAM" id="SSF51735">
    <property type="entry name" value="NAD(P)-binding Rossmann-fold domains"/>
    <property type="match status" value="1"/>
</dbReference>
<dbReference type="AlphaFoldDB" id="A0A7W6EXK6"/>
<evidence type="ECO:0000256" key="1">
    <source>
        <dbReference type="ARBA" id="ARBA00006484"/>
    </source>
</evidence>
<reference evidence="2 3" key="1">
    <citation type="submission" date="2020-08" db="EMBL/GenBank/DDBJ databases">
        <title>Genomic Encyclopedia of Type Strains, Phase IV (KMG-IV): sequencing the most valuable type-strain genomes for metagenomic binning, comparative biology and taxonomic classification.</title>
        <authorList>
            <person name="Goeker M."/>
        </authorList>
    </citation>
    <scope>NUCLEOTIDE SEQUENCE [LARGE SCALE GENOMIC DNA]</scope>
    <source>
        <strain evidence="2 3">DSM 14552</strain>
    </source>
</reference>
<dbReference type="FunFam" id="3.40.50.720:FF:000084">
    <property type="entry name" value="Short-chain dehydrogenase reductase"/>
    <property type="match status" value="1"/>
</dbReference>
<comment type="similarity">
    <text evidence="1">Belongs to the short-chain dehydrogenases/reductases (SDR) family.</text>
</comment>
<dbReference type="Pfam" id="PF13561">
    <property type="entry name" value="adh_short_C2"/>
    <property type="match status" value="1"/>
</dbReference>
<accession>A0A7W6EXK6</accession>
<dbReference type="EC" id="1.1.1.100" evidence="2"/>
<organism evidence="2 3">
    <name type="scientific">Novosphingobium hassiacum</name>
    <dbReference type="NCBI Taxonomy" id="173676"/>
    <lineage>
        <taxon>Bacteria</taxon>
        <taxon>Pseudomonadati</taxon>
        <taxon>Pseudomonadota</taxon>
        <taxon>Alphaproteobacteria</taxon>
        <taxon>Sphingomonadales</taxon>
        <taxon>Sphingomonadaceae</taxon>
        <taxon>Novosphingobium</taxon>
    </lineage>
</organism>
<dbReference type="EMBL" id="JACICY010000010">
    <property type="protein sequence ID" value="MBB3862175.1"/>
    <property type="molecule type" value="Genomic_DNA"/>
</dbReference>
<dbReference type="Proteomes" id="UP000562395">
    <property type="component" value="Unassembled WGS sequence"/>
</dbReference>
<sequence length="265" mass="27436">MDFGLTGKVALVSGGSKGMGRAAAEELAREGARVMVVARTQDAIDETVAAIRAVGGIAEGLSADMTDPDAIAGAVAQCKARLGSEPDIVIANVYGTARLNFDTAQPQDFREGYDLLVVSAVHLAKATVPAMKARGWGRIVTIGSFCVKKPHWQIPLLVDNVTRAAAAALSKSLSNELGVYGITVNTIAPGFIATDMAVAWMGELAREQGQDPAAAATALDRTIPLGRQGTSEEMGAAVAFLCSTRASYITGQLIMVDGGLVGTPY</sequence>
<evidence type="ECO:0000313" key="2">
    <source>
        <dbReference type="EMBL" id="MBB3862175.1"/>
    </source>
</evidence>
<dbReference type="RefSeq" id="WP_183614665.1">
    <property type="nucleotide sequence ID" value="NZ_JACICY010000010.1"/>
</dbReference>
<dbReference type="Gene3D" id="3.40.50.720">
    <property type="entry name" value="NAD(P)-binding Rossmann-like Domain"/>
    <property type="match status" value="1"/>
</dbReference>
<dbReference type="InterPro" id="IPR036291">
    <property type="entry name" value="NAD(P)-bd_dom_sf"/>
</dbReference>
<dbReference type="PANTHER" id="PTHR42879">
    <property type="entry name" value="3-OXOACYL-(ACYL-CARRIER-PROTEIN) REDUCTASE"/>
    <property type="match status" value="1"/>
</dbReference>
<name>A0A7W6EXK6_9SPHN</name>
<proteinExistence type="inferred from homology"/>
<keyword evidence="3" id="KW-1185">Reference proteome</keyword>
<dbReference type="GO" id="GO:0004316">
    <property type="term" value="F:3-oxoacyl-[acyl-carrier-protein] reductase (NADPH) activity"/>
    <property type="evidence" value="ECO:0007669"/>
    <property type="project" value="UniProtKB-EC"/>
</dbReference>
<dbReference type="PRINTS" id="PR00081">
    <property type="entry name" value="GDHRDH"/>
</dbReference>